<protein>
    <submittedName>
        <fullName evidence="1">K P-type ATPase (Mediates high-affinity potassium or sodium uptake)</fullName>
    </submittedName>
</protein>
<name>A0A8H5IPV0_9HYPO</name>
<dbReference type="EMBL" id="JAAOAO010000453">
    <property type="protein sequence ID" value="KAF5541153.1"/>
    <property type="molecule type" value="Genomic_DNA"/>
</dbReference>
<organism evidence="1 2">
    <name type="scientific">Fusarium napiforme</name>
    <dbReference type="NCBI Taxonomy" id="42672"/>
    <lineage>
        <taxon>Eukaryota</taxon>
        <taxon>Fungi</taxon>
        <taxon>Dikarya</taxon>
        <taxon>Ascomycota</taxon>
        <taxon>Pezizomycotina</taxon>
        <taxon>Sordariomycetes</taxon>
        <taxon>Hypocreomycetidae</taxon>
        <taxon>Hypocreales</taxon>
        <taxon>Nectriaceae</taxon>
        <taxon>Fusarium</taxon>
        <taxon>Fusarium fujikuroi species complex</taxon>
    </lineage>
</organism>
<evidence type="ECO:0000313" key="1">
    <source>
        <dbReference type="EMBL" id="KAF5541153.1"/>
    </source>
</evidence>
<evidence type="ECO:0000313" key="2">
    <source>
        <dbReference type="Proteomes" id="UP000574317"/>
    </source>
</evidence>
<proteinExistence type="predicted"/>
<dbReference type="AlphaFoldDB" id="A0A8H5IPV0"/>
<gene>
    <name evidence="1" type="ORF">FNAPI_10327</name>
</gene>
<comment type="caution">
    <text evidence="1">The sequence shown here is derived from an EMBL/GenBank/DDBJ whole genome shotgun (WGS) entry which is preliminary data.</text>
</comment>
<accession>A0A8H5IPV0</accession>
<dbReference type="Proteomes" id="UP000574317">
    <property type="component" value="Unassembled WGS sequence"/>
</dbReference>
<keyword evidence="2" id="KW-1185">Reference proteome</keyword>
<reference evidence="1 2" key="1">
    <citation type="submission" date="2020-05" db="EMBL/GenBank/DDBJ databases">
        <title>Identification and distribution of gene clusters putatively required for synthesis of sphingolipid metabolism inhibitors in phylogenetically diverse species of the filamentous fungus Fusarium.</title>
        <authorList>
            <person name="Kim H.-S."/>
            <person name="Busman M."/>
            <person name="Brown D.W."/>
            <person name="Divon H."/>
            <person name="Uhlig S."/>
            <person name="Proctor R.H."/>
        </authorList>
    </citation>
    <scope>NUCLEOTIDE SEQUENCE [LARGE SCALE GENOMIC DNA]</scope>
    <source>
        <strain evidence="1 2">NRRL 25196</strain>
    </source>
</reference>
<sequence length="354" mass="41585">MEYFPFERLPMELKIKIIRFAIPSTPARFVKNHFQGYLVSGSAHEEEEELRRICASCPEIKAICDQIRYFVINVPVPWYLSKIPEEEMPKSSQQAGLPIRRMVYWTSKPWISTEAQVGSVPSDARETFSQLPFDSSLPIWQYTPMLKAFTLVIDKCDWSWHIESFQQYGPGTSARTNIHEAEDDRFINSASLRLQSDTGIRWMLDPTRTLHYRYPGDPLASFPSGFWPYTPMIGFHGYSRGSRSQGGKWAGFRYWTETKKIEFRPLSWPEVKDAMEDDQRDQRWHHEFIARLWINRPGEPVDAEQSQYGWIEVKAPEKGDASWIEQVATTWKMVRYTLMRMDEASRIDWRFGNE</sequence>